<comment type="caution">
    <text evidence="1">The sequence shown here is derived from an EMBL/GenBank/DDBJ whole genome shotgun (WGS) entry which is preliminary data.</text>
</comment>
<keyword evidence="2" id="KW-1185">Reference proteome</keyword>
<evidence type="ECO:0000313" key="1">
    <source>
        <dbReference type="EMBL" id="GIY53124.1"/>
    </source>
</evidence>
<sequence length="75" mass="8664">MNEWSCHPQFITLHTDVERGESRCHPGAESCQQECGINYAQVKRHRVGGLGWEIAMFTNIVSGYIPWFEMNRSVH</sequence>
<proteinExistence type="predicted"/>
<dbReference type="Proteomes" id="UP001054945">
    <property type="component" value="Unassembled WGS sequence"/>
</dbReference>
<accession>A0AAV4U5S5</accession>
<organism evidence="1 2">
    <name type="scientific">Caerostris extrusa</name>
    <name type="common">Bark spider</name>
    <name type="synonym">Caerostris bankana</name>
    <dbReference type="NCBI Taxonomy" id="172846"/>
    <lineage>
        <taxon>Eukaryota</taxon>
        <taxon>Metazoa</taxon>
        <taxon>Ecdysozoa</taxon>
        <taxon>Arthropoda</taxon>
        <taxon>Chelicerata</taxon>
        <taxon>Arachnida</taxon>
        <taxon>Araneae</taxon>
        <taxon>Araneomorphae</taxon>
        <taxon>Entelegynae</taxon>
        <taxon>Araneoidea</taxon>
        <taxon>Araneidae</taxon>
        <taxon>Caerostris</taxon>
    </lineage>
</organism>
<dbReference type="AlphaFoldDB" id="A0AAV4U5S5"/>
<dbReference type="EMBL" id="BPLR01012326">
    <property type="protein sequence ID" value="GIY53124.1"/>
    <property type="molecule type" value="Genomic_DNA"/>
</dbReference>
<protein>
    <submittedName>
        <fullName evidence="1">Uncharacterized protein</fullName>
    </submittedName>
</protein>
<evidence type="ECO:0000313" key="2">
    <source>
        <dbReference type="Proteomes" id="UP001054945"/>
    </source>
</evidence>
<reference evidence="1 2" key="1">
    <citation type="submission" date="2021-06" db="EMBL/GenBank/DDBJ databases">
        <title>Caerostris extrusa draft genome.</title>
        <authorList>
            <person name="Kono N."/>
            <person name="Arakawa K."/>
        </authorList>
    </citation>
    <scope>NUCLEOTIDE SEQUENCE [LARGE SCALE GENOMIC DNA]</scope>
</reference>
<name>A0AAV4U5S5_CAEEX</name>
<gene>
    <name evidence="1" type="ORF">CEXT_29641</name>
</gene>